<evidence type="ECO:0000256" key="4">
    <source>
        <dbReference type="ARBA" id="ARBA00007174"/>
    </source>
</evidence>
<dbReference type="EMBL" id="BMAU01021297">
    <property type="protein sequence ID" value="GFY10461.1"/>
    <property type="molecule type" value="Genomic_DNA"/>
</dbReference>
<keyword evidence="8" id="KW-0479">Metal-binding</keyword>
<comment type="subcellular location">
    <subcellularLocation>
        <location evidence="3">Cytoplasm</location>
        <location evidence="3">Cytoskeleton</location>
    </subcellularLocation>
    <subcellularLocation>
        <location evidence="2">Nucleus</location>
    </subcellularLocation>
</comment>
<evidence type="ECO:0000313" key="20">
    <source>
        <dbReference type="Proteomes" id="UP000887159"/>
    </source>
</evidence>
<dbReference type="InterPro" id="IPR011057">
    <property type="entry name" value="Mss4-like_sf"/>
</dbReference>
<evidence type="ECO:0000256" key="12">
    <source>
        <dbReference type="ARBA" id="ARBA00023002"/>
    </source>
</evidence>
<evidence type="ECO:0000256" key="7">
    <source>
        <dbReference type="ARBA" id="ARBA00022588"/>
    </source>
</evidence>
<comment type="function">
    <text evidence="15">Methionine-sulfoxide reductase that specifically reduces methionine (R)-sulfoxide back to methionine. While in many cases, methionine oxidation is the result of random oxidation following oxidative stress, methionine oxidation is also a post-translational modification that takes place on specific residue. Acts as a regulator of actin assembly by reducing methionine (R)-sulfoxide mediated by MICALs (MICAL1, MICAL2 or MICAL3) on actin, thereby promoting filament repolymerization. Plays a role in innate immunity by reducing oxidized actin, leading to actin repolymerization in macrophages.</text>
</comment>
<dbReference type="GO" id="GO:0046872">
    <property type="term" value="F:metal ion binding"/>
    <property type="evidence" value="ECO:0007669"/>
    <property type="project" value="UniProtKB-KW"/>
</dbReference>
<evidence type="ECO:0000259" key="18">
    <source>
        <dbReference type="PROSITE" id="PS51790"/>
    </source>
</evidence>
<protein>
    <recommendedName>
        <fullName evidence="5">peptide-methionine (R)-S-oxide reductase</fullName>
        <ecNumber evidence="5">1.8.4.12</ecNumber>
    </recommendedName>
</protein>
<evidence type="ECO:0000256" key="17">
    <source>
        <dbReference type="SAM" id="MobiDB-lite"/>
    </source>
</evidence>
<feature type="compositionally biased region" description="Basic and acidic residues" evidence="17">
    <location>
        <begin position="109"/>
        <end position="120"/>
    </location>
</feature>
<evidence type="ECO:0000256" key="8">
    <source>
        <dbReference type="ARBA" id="ARBA00022723"/>
    </source>
</evidence>
<dbReference type="PANTHER" id="PTHR46755">
    <property type="entry name" value="METHIONINE-R-SULFOXIDE REDUCTASE B1"/>
    <property type="match status" value="1"/>
</dbReference>
<dbReference type="InterPro" id="IPR052150">
    <property type="entry name" value="MsrB_Met_sulfoxide_reductase"/>
</dbReference>
<reference evidence="19" key="1">
    <citation type="submission" date="2020-08" db="EMBL/GenBank/DDBJ databases">
        <title>Multicomponent nature underlies the extraordinary mechanical properties of spider dragline silk.</title>
        <authorList>
            <person name="Kono N."/>
            <person name="Nakamura H."/>
            <person name="Mori M."/>
            <person name="Yoshida Y."/>
            <person name="Ohtoshi R."/>
            <person name="Malay A.D."/>
            <person name="Moran D.A.P."/>
            <person name="Tomita M."/>
            <person name="Numata K."/>
            <person name="Arakawa K."/>
        </authorList>
    </citation>
    <scope>NUCLEOTIDE SEQUENCE</scope>
</reference>
<dbReference type="SUPFAM" id="SSF51316">
    <property type="entry name" value="Mss4-like"/>
    <property type="match status" value="1"/>
</dbReference>
<dbReference type="GO" id="GO:0005856">
    <property type="term" value="C:cytoskeleton"/>
    <property type="evidence" value="ECO:0007669"/>
    <property type="project" value="UniProtKB-SubCell"/>
</dbReference>
<evidence type="ECO:0000256" key="10">
    <source>
        <dbReference type="ARBA" id="ARBA00022859"/>
    </source>
</evidence>
<dbReference type="GO" id="GO:0033743">
    <property type="term" value="F:peptide-methionine (R)-S-oxide reductase activity"/>
    <property type="evidence" value="ECO:0007669"/>
    <property type="project" value="UniProtKB-EC"/>
</dbReference>
<feature type="region of interest" description="Disordered" evidence="17">
    <location>
        <begin position="109"/>
        <end position="146"/>
    </location>
</feature>
<accession>A0A8X6SLC6</accession>
<keyword evidence="9" id="KW-0862">Zinc</keyword>
<dbReference type="AlphaFoldDB" id="A0A8X6SLC6"/>
<keyword evidence="6" id="KW-0963">Cytoplasm</keyword>
<comment type="similarity">
    <text evidence="4">Belongs to the MsrB Met sulfoxide reductase family.</text>
</comment>
<evidence type="ECO:0000256" key="2">
    <source>
        <dbReference type="ARBA" id="ARBA00004123"/>
    </source>
</evidence>
<evidence type="ECO:0000256" key="5">
    <source>
        <dbReference type="ARBA" id="ARBA00012499"/>
    </source>
</evidence>
<sequence>MSFCAWITDEKYRDTFKSGTYNCSKCGNELFSSRTKFKHFSPWPSFTETVHENSVIKRKEKFRPSETYKVSCGKCGYGLGHEFVAEDKTNANSEGLQSCVSEKTGENLENEMHNDSKSGEIGKSNSSLVRASDSRPEALGSMPDATKYPPPRVYTENVLVKLVGPKVLWAESRVQGTGEYFPPIQFHGQIVEVEIGGGAIYRPFGEFLPATAYCHLYGAQGLGHRQAHF</sequence>
<evidence type="ECO:0000256" key="1">
    <source>
        <dbReference type="ARBA" id="ARBA00001947"/>
    </source>
</evidence>
<proteinExistence type="inferred from homology"/>
<dbReference type="GO" id="GO:0030091">
    <property type="term" value="P:protein repair"/>
    <property type="evidence" value="ECO:0007669"/>
    <property type="project" value="TreeGrafter"/>
</dbReference>
<evidence type="ECO:0000256" key="6">
    <source>
        <dbReference type="ARBA" id="ARBA00022490"/>
    </source>
</evidence>
<comment type="caution">
    <text evidence="19">The sequence shown here is derived from an EMBL/GenBank/DDBJ whole genome shotgun (WGS) entry which is preliminary data.</text>
</comment>
<feature type="domain" description="MsrB" evidence="18">
    <location>
        <begin position="1"/>
        <end position="110"/>
    </location>
</feature>
<evidence type="ECO:0000256" key="14">
    <source>
        <dbReference type="ARBA" id="ARBA00023242"/>
    </source>
</evidence>
<keyword evidence="7" id="KW-0399">Innate immunity</keyword>
<organism evidence="19 20">
    <name type="scientific">Trichonephila clavipes</name>
    <name type="common">Golden silk orbweaver</name>
    <name type="synonym">Nephila clavipes</name>
    <dbReference type="NCBI Taxonomy" id="2585209"/>
    <lineage>
        <taxon>Eukaryota</taxon>
        <taxon>Metazoa</taxon>
        <taxon>Ecdysozoa</taxon>
        <taxon>Arthropoda</taxon>
        <taxon>Chelicerata</taxon>
        <taxon>Arachnida</taxon>
        <taxon>Araneae</taxon>
        <taxon>Araneomorphae</taxon>
        <taxon>Entelegynae</taxon>
        <taxon>Araneoidea</taxon>
        <taxon>Nephilidae</taxon>
        <taxon>Trichonephila</taxon>
    </lineage>
</organism>
<evidence type="ECO:0000256" key="13">
    <source>
        <dbReference type="ARBA" id="ARBA00023212"/>
    </source>
</evidence>
<keyword evidence="13" id="KW-0206">Cytoskeleton</keyword>
<keyword evidence="11" id="KW-0712">Selenocysteine</keyword>
<keyword evidence="20" id="KW-1185">Reference proteome</keyword>
<dbReference type="GO" id="GO:0045087">
    <property type="term" value="P:innate immune response"/>
    <property type="evidence" value="ECO:0007669"/>
    <property type="project" value="UniProtKB-KW"/>
</dbReference>
<keyword evidence="14" id="KW-0539">Nucleus</keyword>
<keyword evidence="10" id="KW-0391">Immunity</keyword>
<dbReference type="EC" id="1.8.4.12" evidence="5"/>
<evidence type="ECO:0000256" key="11">
    <source>
        <dbReference type="ARBA" id="ARBA00022933"/>
    </source>
</evidence>
<comment type="catalytic activity">
    <reaction evidence="16">
        <text>L-methionyl-[protein] + [thioredoxin]-disulfide + H2O = L-methionyl-(R)-S-oxide-[protein] + [thioredoxin]-dithiol</text>
        <dbReference type="Rhea" id="RHEA:24164"/>
        <dbReference type="Rhea" id="RHEA-COMP:10698"/>
        <dbReference type="Rhea" id="RHEA-COMP:10700"/>
        <dbReference type="Rhea" id="RHEA-COMP:12313"/>
        <dbReference type="Rhea" id="RHEA-COMP:12314"/>
        <dbReference type="ChEBI" id="CHEBI:15377"/>
        <dbReference type="ChEBI" id="CHEBI:16044"/>
        <dbReference type="ChEBI" id="CHEBI:29950"/>
        <dbReference type="ChEBI" id="CHEBI:45764"/>
        <dbReference type="ChEBI" id="CHEBI:50058"/>
        <dbReference type="EC" id="1.8.4.12"/>
    </reaction>
</comment>
<dbReference type="PROSITE" id="PS51790">
    <property type="entry name" value="MSRB"/>
    <property type="match status" value="1"/>
</dbReference>
<evidence type="ECO:0000256" key="16">
    <source>
        <dbReference type="ARBA" id="ARBA00048488"/>
    </source>
</evidence>
<keyword evidence="12" id="KW-0560">Oxidoreductase</keyword>
<comment type="cofactor">
    <cofactor evidence="1">
        <name>Zn(2+)</name>
        <dbReference type="ChEBI" id="CHEBI:29105"/>
    </cofactor>
</comment>
<dbReference type="Pfam" id="PF01641">
    <property type="entry name" value="SelR"/>
    <property type="match status" value="1"/>
</dbReference>
<evidence type="ECO:0000256" key="3">
    <source>
        <dbReference type="ARBA" id="ARBA00004245"/>
    </source>
</evidence>
<dbReference type="PANTHER" id="PTHR46755:SF5">
    <property type="entry name" value="METHIONINE-R-SULFOXIDE REDUCTASE B1"/>
    <property type="match status" value="1"/>
</dbReference>
<dbReference type="InterPro" id="IPR002579">
    <property type="entry name" value="Met_Sox_Rdtase_MsrB_dom"/>
</dbReference>
<dbReference type="Proteomes" id="UP000887159">
    <property type="component" value="Unassembled WGS sequence"/>
</dbReference>
<evidence type="ECO:0000256" key="9">
    <source>
        <dbReference type="ARBA" id="ARBA00022833"/>
    </source>
</evidence>
<dbReference type="Gene3D" id="2.170.150.20">
    <property type="entry name" value="Peptide methionine sulfoxide reductase"/>
    <property type="match status" value="1"/>
</dbReference>
<gene>
    <name evidence="19" type="primary">Msrb1</name>
    <name evidence="19" type="ORF">TNCV_1463511</name>
</gene>
<evidence type="ECO:0000256" key="15">
    <source>
        <dbReference type="ARBA" id="ARBA00046083"/>
    </source>
</evidence>
<dbReference type="GO" id="GO:0005634">
    <property type="term" value="C:nucleus"/>
    <property type="evidence" value="ECO:0007669"/>
    <property type="project" value="UniProtKB-SubCell"/>
</dbReference>
<evidence type="ECO:0000313" key="19">
    <source>
        <dbReference type="EMBL" id="GFY10461.1"/>
    </source>
</evidence>
<name>A0A8X6SLC6_TRICX</name>